<dbReference type="GO" id="GO:0004515">
    <property type="term" value="F:nicotinate-nucleotide adenylyltransferase activity"/>
    <property type="evidence" value="ECO:0007669"/>
    <property type="project" value="UniProtKB-UniRule"/>
</dbReference>
<evidence type="ECO:0000256" key="11">
    <source>
        <dbReference type="HAMAP-Rule" id="MF_00244"/>
    </source>
</evidence>
<evidence type="ECO:0000313" key="14">
    <source>
        <dbReference type="Proteomes" id="UP000070299"/>
    </source>
</evidence>
<comment type="pathway">
    <text evidence="2 11">Cofactor biosynthesis; NAD(+) biosynthesis; deamido-NAD(+) from nicotinate D-ribonucleotide: step 1/1.</text>
</comment>
<keyword evidence="5 11" id="KW-0808">Transferase</keyword>
<evidence type="ECO:0000256" key="4">
    <source>
        <dbReference type="ARBA" id="ARBA00022642"/>
    </source>
</evidence>
<keyword evidence="6 11" id="KW-0548">Nucleotidyltransferase</keyword>
<comment type="function">
    <text evidence="1 11">Catalyzes the reversible adenylation of nicotinate mononucleotide (NaMN) to nicotinic acid adenine dinucleotide (NaAD).</text>
</comment>
<dbReference type="NCBIfam" id="TIGR00482">
    <property type="entry name" value="nicotinate (nicotinamide) nucleotide adenylyltransferase"/>
    <property type="match status" value="1"/>
</dbReference>
<dbReference type="UniPathway" id="UPA00253">
    <property type="reaction ID" value="UER00332"/>
</dbReference>
<comment type="caution">
    <text evidence="13">The sequence shown here is derived from an EMBL/GenBank/DDBJ whole genome shotgun (WGS) entry which is preliminary data.</text>
</comment>
<dbReference type="NCBIfam" id="NF000839">
    <property type="entry name" value="PRK00071.1-1"/>
    <property type="match status" value="1"/>
</dbReference>
<keyword evidence="14" id="KW-1185">Reference proteome</keyword>
<dbReference type="Pfam" id="PF01467">
    <property type="entry name" value="CTP_transf_like"/>
    <property type="match status" value="1"/>
</dbReference>
<dbReference type="InterPro" id="IPR005248">
    <property type="entry name" value="NadD/NMNAT"/>
</dbReference>
<sequence length="221" mass="25006">MQAPLGIFGGTFDPIHNGHIYPVLEAAKQTGIHNIALMPNYLPGHKNAASSSSEHRLAMVKRVCEQFPIFYPEPFEIEQAKVTYSVDTLLVFRQKYPDTPLCFFIGSDSLYSLPSWHRWQELLGLCHFVVCQRPCDLAHYQSSAHWPTVQRLLQQYQVTQAEKLHSSVAGCIYLANTSEINLSSSQIRAQLAQGQSPHNVLPSAINQYIEQHKLYQQSVNI</sequence>
<keyword evidence="7 11" id="KW-0547">Nucleotide-binding</keyword>
<feature type="domain" description="Cytidyltransferase-like" evidence="12">
    <location>
        <begin position="7"/>
        <end position="189"/>
    </location>
</feature>
<evidence type="ECO:0000313" key="13">
    <source>
        <dbReference type="EMBL" id="KXI30591.1"/>
    </source>
</evidence>
<keyword evidence="4 11" id="KW-0662">Pyridine nucleotide biosynthesis</keyword>
<protein>
    <recommendedName>
        <fullName evidence="11">Probable nicotinate-nucleotide adenylyltransferase</fullName>
        <ecNumber evidence="11">2.7.7.18</ecNumber>
    </recommendedName>
    <alternativeName>
        <fullName evidence="11">Deamido-NAD(+) diphosphorylase</fullName>
    </alternativeName>
    <alternativeName>
        <fullName evidence="11">Deamido-NAD(+) pyrophosphorylase</fullName>
    </alternativeName>
    <alternativeName>
        <fullName evidence="11">Nicotinate mononucleotide adenylyltransferase</fullName>
        <shortName evidence="11">NaMN adenylyltransferase</shortName>
    </alternativeName>
</protein>
<evidence type="ECO:0000256" key="5">
    <source>
        <dbReference type="ARBA" id="ARBA00022679"/>
    </source>
</evidence>
<dbReference type="HAMAP" id="MF_00244">
    <property type="entry name" value="NaMN_adenylyltr"/>
    <property type="match status" value="1"/>
</dbReference>
<evidence type="ECO:0000259" key="12">
    <source>
        <dbReference type="Pfam" id="PF01467"/>
    </source>
</evidence>
<dbReference type="EC" id="2.7.7.18" evidence="11"/>
<comment type="catalytic activity">
    <reaction evidence="10 11">
        <text>nicotinate beta-D-ribonucleotide + ATP + H(+) = deamido-NAD(+) + diphosphate</text>
        <dbReference type="Rhea" id="RHEA:22860"/>
        <dbReference type="ChEBI" id="CHEBI:15378"/>
        <dbReference type="ChEBI" id="CHEBI:30616"/>
        <dbReference type="ChEBI" id="CHEBI:33019"/>
        <dbReference type="ChEBI" id="CHEBI:57502"/>
        <dbReference type="ChEBI" id="CHEBI:58437"/>
        <dbReference type="EC" id="2.7.7.18"/>
    </reaction>
</comment>
<evidence type="ECO:0000256" key="3">
    <source>
        <dbReference type="ARBA" id="ARBA00009014"/>
    </source>
</evidence>
<keyword evidence="8 11" id="KW-0067">ATP-binding</keyword>
<accession>A0A136A5U8</accession>
<evidence type="ECO:0000256" key="10">
    <source>
        <dbReference type="ARBA" id="ARBA00048721"/>
    </source>
</evidence>
<dbReference type="InterPro" id="IPR004821">
    <property type="entry name" value="Cyt_trans-like"/>
</dbReference>
<dbReference type="GO" id="GO:0009435">
    <property type="term" value="P:NAD+ biosynthetic process"/>
    <property type="evidence" value="ECO:0007669"/>
    <property type="project" value="UniProtKB-UniRule"/>
</dbReference>
<evidence type="ECO:0000256" key="6">
    <source>
        <dbReference type="ARBA" id="ARBA00022695"/>
    </source>
</evidence>
<dbReference type="NCBIfam" id="TIGR00125">
    <property type="entry name" value="cyt_tran_rel"/>
    <property type="match status" value="1"/>
</dbReference>
<evidence type="ECO:0000256" key="2">
    <source>
        <dbReference type="ARBA" id="ARBA00005019"/>
    </source>
</evidence>
<dbReference type="PANTHER" id="PTHR39321">
    <property type="entry name" value="NICOTINATE-NUCLEOTIDE ADENYLYLTRANSFERASE-RELATED"/>
    <property type="match status" value="1"/>
</dbReference>
<keyword evidence="9 11" id="KW-0520">NAD</keyword>
<dbReference type="RefSeq" id="WP_068371170.1">
    <property type="nucleotide sequence ID" value="NZ_LSNE01000002.1"/>
</dbReference>
<reference evidence="14" key="1">
    <citation type="submission" date="2016-02" db="EMBL/GenBank/DDBJ databases">
        <authorList>
            <person name="Schultz-Johansen M."/>
            <person name="Glaring M.A."/>
            <person name="Bech P.K."/>
            <person name="Stougaard P."/>
        </authorList>
    </citation>
    <scope>NUCLEOTIDE SEQUENCE [LARGE SCALE GENOMIC DNA]</scope>
    <source>
        <strain evidence="14">S66</strain>
    </source>
</reference>
<dbReference type="AlphaFoldDB" id="A0A136A5U8"/>
<dbReference type="CDD" id="cd02165">
    <property type="entry name" value="NMNAT"/>
    <property type="match status" value="1"/>
</dbReference>
<evidence type="ECO:0000256" key="9">
    <source>
        <dbReference type="ARBA" id="ARBA00023027"/>
    </source>
</evidence>
<dbReference type="EMBL" id="LSNE01000002">
    <property type="protein sequence ID" value="KXI30591.1"/>
    <property type="molecule type" value="Genomic_DNA"/>
</dbReference>
<dbReference type="Gene3D" id="3.40.50.620">
    <property type="entry name" value="HUPs"/>
    <property type="match status" value="1"/>
</dbReference>
<evidence type="ECO:0000256" key="1">
    <source>
        <dbReference type="ARBA" id="ARBA00002324"/>
    </source>
</evidence>
<dbReference type="PANTHER" id="PTHR39321:SF3">
    <property type="entry name" value="PHOSPHOPANTETHEINE ADENYLYLTRANSFERASE"/>
    <property type="match status" value="1"/>
</dbReference>
<name>A0A136A5U8_9ALTE</name>
<evidence type="ECO:0000256" key="8">
    <source>
        <dbReference type="ARBA" id="ARBA00022840"/>
    </source>
</evidence>
<gene>
    <name evidence="11" type="primary">nadD</name>
    <name evidence="13" type="ORF">AX660_03875</name>
</gene>
<dbReference type="STRING" id="1799789.AX660_03875"/>
<proteinExistence type="inferred from homology"/>
<organism evidence="13 14">
    <name type="scientific">Paraglaciecola hydrolytica</name>
    <dbReference type="NCBI Taxonomy" id="1799789"/>
    <lineage>
        <taxon>Bacteria</taxon>
        <taxon>Pseudomonadati</taxon>
        <taxon>Pseudomonadota</taxon>
        <taxon>Gammaproteobacteria</taxon>
        <taxon>Alteromonadales</taxon>
        <taxon>Alteromonadaceae</taxon>
        <taxon>Paraglaciecola</taxon>
    </lineage>
</organism>
<dbReference type="Proteomes" id="UP000070299">
    <property type="component" value="Unassembled WGS sequence"/>
</dbReference>
<dbReference type="InterPro" id="IPR014729">
    <property type="entry name" value="Rossmann-like_a/b/a_fold"/>
</dbReference>
<dbReference type="GO" id="GO:0005524">
    <property type="term" value="F:ATP binding"/>
    <property type="evidence" value="ECO:0007669"/>
    <property type="project" value="UniProtKB-KW"/>
</dbReference>
<dbReference type="OrthoDB" id="5295945at2"/>
<dbReference type="SUPFAM" id="SSF52374">
    <property type="entry name" value="Nucleotidylyl transferase"/>
    <property type="match status" value="1"/>
</dbReference>
<evidence type="ECO:0000256" key="7">
    <source>
        <dbReference type="ARBA" id="ARBA00022741"/>
    </source>
</evidence>
<comment type="similarity">
    <text evidence="3 11">Belongs to the NadD family.</text>
</comment>